<evidence type="ECO:0000256" key="1">
    <source>
        <dbReference type="SAM" id="SignalP"/>
    </source>
</evidence>
<evidence type="ECO:0000313" key="3">
    <source>
        <dbReference type="Proteomes" id="UP000017842"/>
    </source>
</evidence>
<evidence type="ECO:0000313" key="2">
    <source>
        <dbReference type="EMBL" id="ESS73007.1"/>
    </source>
</evidence>
<dbReference type="EMBL" id="AYLO01000038">
    <property type="protein sequence ID" value="ESS73007.1"/>
    <property type="molecule type" value="Genomic_DNA"/>
</dbReference>
<dbReference type="AlphaFoldDB" id="V5C3F6"/>
<feature type="chain" id="PRO_5004731760" evidence="1">
    <location>
        <begin position="21"/>
        <end position="171"/>
    </location>
</feature>
<keyword evidence="3" id="KW-1185">Reference proteome</keyword>
<keyword evidence="1" id="KW-0732">Signal</keyword>
<dbReference type="STRING" id="1116472.MGMO_39c00060"/>
<gene>
    <name evidence="2" type="ORF">MGMO_39c00060</name>
</gene>
<accession>V5C3F6</accession>
<sequence>MKALIVALIISLLALGQVQAEGLANQDRLNEVANRGRDVMPFSLEKTTHLFSKTAKGGIQQVIAKDHSDGGQIKLIREHLFKISQAFKRGNFSDPIKIHGENMPGLAELTKAKPDRLNICYEALPNGGQVTYSTEDPKLVRAIQDWFDAQLSEHASHAMPGHDHHFMHSKP</sequence>
<protein>
    <submittedName>
        <fullName evidence="2">Cytochrome c family protein</fullName>
    </submittedName>
</protein>
<dbReference type="eggNOG" id="COG3245">
    <property type="taxonomic scope" value="Bacteria"/>
</dbReference>
<dbReference type="Proteomes" id="UP000017842">
    <property type="component" value="Unassembled WGS sequence"/>
</dbReference>
<feature type="signal peptide" evidence="1">
    <location>
        <begin position="1"/>
        <end position="20"/>
    </location>
</feature>
<organism evidence="2 3">
    <name type="scientific">Methyloglobulus morosus KoM1</name>
    <dbReference type="NCBI Taxonomy" id="1116472"/>
    <lineage>
        <taxon>Bacteria</taxon>
        <taxon>Pseudomonadati</taxon>
        <taxon>Pseudomonadota</taxon>
        <taxon>Gammaproteobacteria</taxon>
        <taxon>Methylococcales</taxon>
        <taxon>Methylococcaceae</taxon>
        <taxon>Methyloglobulus</taxon>
    </lineage>
</organism>
<reference evidence="2 3" key="1">
    <citation type="journal article" date="2013" name="Genome Announc.">
        <title>Draft Genome Sequence of the Methanotrophic Gammaproteobacterium Methyloglobulus morosus DSM 22980 Strain KoM1.</title>
        <authorList>
            <person name="Poehlein A."/>
            <person name="Deutzmann J.S."/>
            <person name="Daniel R."/>
            <person name="Simeonova D.D."/>
        </authorList>
    </citation>
    <scope>NUCLEOTIDE SEQUENCE [LARGE SCALE GENOMIC DNA]</scope>
    <source>
        <strain evidence="2 3">KoM1</strain>
    </source>
</reference>
<name>V5C3F6_9GAMM</name>
<comment type="caution">
    <text evidence="2">The sequence shown here is derived from an EMBL/GenBank/DDBJ whole genome shotgun (WGS) entry which is preliminary data.</text>
</comment>
<proteinExistence type="predicted"/>
<dbReference type="RefSeq" id="WP_023493989.1">
    <property type="nucleotide sequence ID" value="NZ_AYLO01000038.1"/>
</dbReference>
<dbReference type="OrthoDB" id="5573113at2"/>